<reference evidence="7" key="1">
    <citation type="submission" date="2010-02" db="EMBL/GenBank/DDBJ databases">
        <title>Complete sequence of Aciduliprofundum boonei T469.</title>
        <authorList>
            <consortium name="US DOE Joint Genome Institute"/>
            <person name="Lucas S."/>
            <person name="Copeland A."/>
            <person name="Lapidus A."/>
            <person name="Cheng J.-F."/>
            <person name="Bruce D."/>
            <person name="Goodwin L."/>
            <person name="Pitluck S."/>
            <person name="Saunders E."/>
            <person name="Detter J.C."/>
            <person name="Han C."/>
            <person name="Tapia R."/>
            <person name="Land M."/>
            <person name="Hauser L."/>
            <person name="Kyrpides N."/>
            <person name="Mikhailova N."/>
            <person name="Flores G."/>
            <person name="Reysenbach A.-L."/>
            <person name="Woyke T."/>
        </authorList>
    </citation>
    <scope>NUCLEOTIDE SEQUENCE</scope>
    <source>
        <strain evidence="7">T469</strain>
    </source>
</reference>
<dbReference type="GO" id="GO:0016491">
    <property type="term" value="F:oxidoreductase activity"/>
    <property type="evidence" value="ECO:0007669"/>
    <property type="project" value="InterPro"/>
</dbReference>
<evidence type="ECO:0000256" key="3">
    <source>
        <dbReference type="ARBA" id="ARBA00022723"/>
    </source>
</evidence>
<dbReference type="GO" id="GO:0005506">
    <property type="term" value="F:iron ion binding"/>
    <property type="evidence" value="ECO:0007669"/>
    <property type="project" value="InterPro"/>
</dbReference>
<dbReference type="PANTHER" id="PTHR36541:SF1">
    <property type="entry name" value="SUPEROXIDE REDUCTASE-RELATED"/>
    <property type="match status" value="1"/>
</dbReference>
<keyword evidence="4" id="KW-0249">Electron transport</keyword>
<dbReference type="Proteomes" id="UP000001400">
    <property type="component" value="Chromosome"/>
</dbReference>
<dbReference type="SUPFAM" id="SSF49367">
    <property type="entry name" value="Superoxide reductase-like"/>
    <property type="match status" value="1"/>
</dbReference>
<keyword evidence="8" id="KW-1185">Reference proteome</keyword>
<dbReference type="AlphaFoldDB" id="B5IGW5"/>
<dbReference type="eggNOG" id="arCOG02146">
    <property type="taxonomic scope" value="Archaea"/>
</dbReference>
<evidence type="ECO:0000256" key="5">
    <source>
        <dbReference type="ARBA" id="ARBA00023004"/>
    </source>
</evidence>
<sequence length="115" mass="13101">MLSETIKSGDWKGEKHVPVIEYKKDGDMIEVEVSVGKEVPHPNTPEHHIAWIELYFKPEDGGFPIMVGRVAFTSHSAPITEPKAKFYFKCEKKGKLMALSYCNIHGLWQNEVDVE</sequence>
<dbReference type="STRING" id="439481.Aboo_0880"/>
<dbReference type="Pfam" id="PF01880">
    <property type="entry name" value="Desulfoferrodox"/>
    <property type="match status" value="1"/>
</dbReference>
<dbReference type="NCBIfam" id="TIGR00332">
    <property type="entry name" value="neela_ferrous"/>
    <property type="match status" value="1"/>
</dbReference>
<keyword evidence="3" id="KW-0479">Metal-binding</keyword>
<dbReference type="CDD" id="cd03172">
    <property type="entry name" value="SORL_classII"/>
    <property type="match status" value="1"/>
</dbReference>
<dbReference type="InterPro" id="IPR002742">
    <property type="entry name" value="Desulfoferrodoxin_Fe-bd_dom"/>
</dbReference>
<dbReference type="HOGENOM" id="CLU_118960_2_1_2"/>
<dbReference type="RefSeq" id="WP_008086398.1">
    <property type="nucleotide sequence ID" value="NC_013926.1"/>
</dbReference>
<comment type="similarity">
    <text evidence="1">Belongs to the desulfoferrodoxin family.</text>
</comment>
<name>B5IGW5_ACIB4</name>
<feature type="domain" description="Desulfoferrodoxin ferrous iron-binding" evidence="6">
    <location>
        <begin position="9"/>
        <end position="111"/>
    </location>
</feature>
<accession>B5IGW5</accession>
<evidence type="ECO:0000313" key="8">
    <source>
        <dbReference type="Proteomes" id="UP000001400"/>
    </source>
</evidence>
<dbReference type="OrthoDB" id="30725at2157"/>
<evidence type="ECO:0000256" key="1">
    <source>
        <dbReference type="ARBA" id="ARBA00005941"/>
    </source>
</evidence>
<evidence type="ECO:0000259" key="6">
    <source>
        <dbReference type="Pfam" id="PF01880"/>
    </source>
</evidence>
<dbReference type="KEGG" id="abi:Aboo_0880"/>
<dbReference type="GeneID" id="8827830"/>
<protein>
    <submittedName>
        <fullName evidence="7">Desulfoferrodoxin ferrous iron-binding region</fullName>
    </submittedName>
</protein>
<organism evidence="7 8">
    <name type="scientific">Aciduliprofundum boonei (strain DSM 19572 / T469)</name>
    <dbReference type="NCBI Taxonomy" id="439481"/>
    <lineage>
        <taxon>Archaea</taxon>
        <taxon>Methanobacteriati</taxon>
        <taxon>Thermoplasmatota</taxon>
        <taxon>DHVE2 group</taxon>
        <taxon>Candidatus Aciduliprofundum</taxon>
    </lineage>
</organism>
<evidence type="ECO:0000256" key="4">
    <source>
        <dbReference type="ARBA" id="ARBA00022982"/>
    </source>
</evidence>
<gene>
    <name evidence="7" type="ordered locus">Aboo_0880</name>
</gene>
<dbReference type="EMBL" id="CP001941">
    <property type="protein sequence ID" value="ADD08689.1"/>
    <property type="molecule type" value="Genomic_DNA"/>
</dbReference>
<dbReference type="InterPro" id="IPR036073">
    <property type="entry name" value="Desulfoferrodoxin_Fe-bd_dom_sf"/>
</dbReference>
<dbReference type="PANTHER" id="PTHR36541">
    <property type="entry name" value="SUPEROXIDE REDUCTASE-RELATED"/>
    <property type="match status" value="1"/>
</dbReference>
<evidence type="ECO:0000256" key="2">
    <source>
        <dbReference type="ARBA" id="ARBA00022448"/>
    </source>
</evidence>
<evidence type="ECO:0000313" key="7">
    <source>
        <dbReference type="EMBL" id="ADD08689.1"/>
    </source>
</evidence>
<dbReference type="InterPro" id="IPR051233">
    <property type="entry name" value="Desulfoferrodoxin_SOR"/>
</dbReference>
<proteinExistence type="inferred from homology"/>
<keyword evidence="2" id="KW-0813">Transport</keyword>
<keyword evidence="5" id="KW-0408">Iron</keyword>
<dbReference type="Gene3D" id="2.60.40.730">
    <property type="entry name" value="SOR catalytic domain"/>
    <property type="match status" value="1"/>
</dbReference>